<name>A0ABP9RB01_9PSEU</name>
<dbReference type="SUPFAM" id="SSF54427">
    <property type="entry name" value="NTF2-like"/>
    <property type="match status" value="1"/>
</dbReference>
<evidence type="ECO:0000313" key="2">
    <source>
        <dbReference type="EMBL" id="GAA5173986.1"/>
    </source>
</evidence>
<sequence length="145" mass="15774">MDRTEMDEIMGRHYAAEAAHDLEALMGTLAEGAVHDVIGDPDGALSDPADIRCRYAQLFADFDNERVTPIRRLYGDDFMVDEAMVTARAVGQPFGLPGGNREVTYRLLHVCEFRDGGISSEHVWLDVAAIVAQLAPSPEAAEAAV</sequence>
<dbReference type="Pfam" id="PF12680">
    <property type="entry name" value="SnoaL_2"/>
    <property type="match status" value="1"/>
</dbReference>
<keyword evidence="3" id="KW-1185">Reference proteome</keyword>
<dbReference type="RefSeq" id="WP_185060586.1">
    <property type="nucleotide sequence ID" value="NZ_BAABJP010000057.1"/>
</dbReference>
<protein>
    <recommendedName>
        <fullName evidence="1">SnoaL-like domain-containing protein</fullName>
    </recommendedName>
</protein>
<dbReference type="InterPro" id="IPR032710">
    <property type="entry name" value="NTF2-like_dom_sf"/>
</dbReference>
<evidence type="ECO:0000259" key="1">
    <source>
        <dbReference type="Pfam" id="PF12680"/>
    </source>
</evidence>
<comment type="caution">
    <text evidence="2">The sequence shown here is derived from an EMBL/GenBank/DDBJ whole genome shotgun (WGS) entry which is preliminary data.</text>
</comment>
<dbReference type="Proteomes" id="UP001428817">
    <property type="component" value="Unassembled WGS sequence"/>
</dbReference>
<dbReference type="InterPro" id="IPR037401">
    <property type="entry name" value="SnoaL-like"/>
</dbReference>
<dbReference type="Gene3D" id="3.10.450.50">
    <property type="match status" value="1"/>
</dbReference>
<proteinExistence type="predicted"/>
<organism evidence="2 3">
    <name type="scientific">Pseudonocardia eucalypti</name>
    <dbReference type="NCBI Taxonomy" id="648755"/>
    <lineage>
        <taxon>Bacteria</taxon>
        <taxon>Bacillati</taxon>
        <taxon>Actinomycetota</taxon>
        <taxon>Actinomycetes</taxon>
        <taxon>Pseudonocardiales</taxon>
        <taxon>Pseudonocardiaceae</taxon>
        <taxon>Pseudonocardia</taxon>
    </lineage>
</organism>
<accession>A0ABP9RB01</accession>
<feature type="domain" description="SnoaL-like" evidence="1">
    <location>
        <begin position="12"/>
        <end position="119"/>
    </location>
</feature>
<dbReference type="EMBL" id="BAABJP010000057">
    <property type="protein sequence ID" value="GAA5173986.1"/>
    <property type="molecule type" value="Genomic_DNA"/>
</dbReference>
<evidence type="ECO:0000313" key="3">
    <source>
        <dbReference type="Proteomes" id="UP001428817"/>
    </source>
</evidence>
<gene>
    <name evidence="2" type="ORF">GCM10023321_76840</name>
</gene>
<reference evidence="3" key="1">
    <citation type="journal article" date="2019" name="Int. J. Syst. Evol. Microbiol.">
        <title>The Global Catalogue of Microorganisms (GCM) 10K type strain sequencing project: providing services to taxonomists for standard genome sequencing and annotation.</title>
        <authorList>
            <consortium name="The Broad Institute Genomics Platform"/>
            <consortium name="The Broad Institute Genome Sequencing Center for Infectious Disease"/>
            <person name="Wu L."/>
            <person name="Ma J."/>
        </authorList>
    </citation>
    <scope>NUCLEOTIDE SEQUENCE [LARGE SCALE GENOMIC DNA]</scope>
    <source>
        <strain evidence="3">JCM 18303</strain>
    </source>
</reference>